<dbReference type="PANTHER" id="PTHR12818:SF0">
    <property type="entry name" value="TRNA (ADENINE(37)-N6)-METHYLTRANSFERASE"/>
    <property type="match status" value="1"/>
</dbReference>
<dbReference type="InterPro" id="IPR041369">
    <property type="entry name" value="TrmO_C"/>
</dbReference>
<reference evidence="4 7" key="2">
    <citation type="submission" date="2019-02" db="EMBL/GenBank/DDBJ databases">
        <title>Complete genome sequence of Desulfobacter hydrogenophilus AcRS1.</title>
        <authorList>
            <person name="Marietou A."/>
            <person name="Lund M.B."/>
            <person name="Marshall I.P.G."/>
            <person name="Schreiber L."/>
            <person name="Jorgensen B."/>
        </authorList>
    </citation>
    <scope>NUCLEOTIDE SEQUENCE [LARGE SCALE GENOMIC DNA]</scope>
    <source>
        <strain evidence="4 7">AcRS1</strain>
    </source>
</reference>
<dbReference type="EMBL" id="QLNI01000045">
    <property type="protein sequence ID" value="RAM00529.1"/>
    <property type="molecule type" value="Genomic_DNA"/>
</dbReference>
<dbReference type="Pfam" id="PF18389">
    <property type="entry name" value="TrmO_C"/>
    <property type="match status" value="1"/>
</dbReference>
<evidence type="ECO:0000313" key="7">
    <source>
        <dbReference type="Proteomes" id="UP000293902"/>
    </source>
</evidence>
<dbReference type="InterPro" id="IPR023368">
    <property type="entry name" value="UPF0066_cons_site"/>
</dbReference>
<evidence type="ECO:0000259" key="3">
    <source>
        <dbReference type="PROSITE" id="PS51668"/>
    </source>
</evidence>
<proteinExistence type="inferred from homology"/>
<dbReference type="GO" id="GO:0008168">
    <property type="term" value="F:methyltransferase activity"/>
    <property type="evidence" value="ECO:0007669"/>
    <property type="project" value="UniProtKB-KW"/>
</dbReference>
<evidence type="ECO:0000313" key="6">
    <source>
        <dbReference type="Proteomes" id="UP000248798"/>
    </source>
</evidence>
<dbReference type="PROSITE" id="PS51668">
    <property type="entry name" value="TSAA_2"/>
    <property type="match status" value="1"/>
</dbReference>
<dbReference type="OrthoDB" id="9804309at2"/>
<dbReference type="AlphaFoldDB" id="A0A328F812"/>
<dbReference type="InterPro" id="IPR036414">
    <property type="entry name" value="YaeB_N_sf"/>
</dbReference>
<evidence type="ECO:0000313" key="4">
    <source>
        <dbReference type="EMBL" id="QBH11542.1"/>
    </source>
</evidence>
<keyword evidence="1" id="KW-0949">S-adenosyl-L-methionine</keyword>
<dbReference type="InterPro" id="IPR040372">
    <property type="entry name" value="YaeB-like"/>
</dbReference>
<dbReference type="Pfam" id="PF01980">
    <property type="entry name" value="TrmO_N"/>
    <property type="match status" value="1"/>
</dbReference>
<dbReference type="InterPro" id="IPR036413">
    <property type="entry name" value="YaeB-like_sf"/>
</dbReference>
<protein>
    <submittedName>
        <fullName evidence="5">tRNA (N6-threonylcarbamoyladenosine(37)-N6)-methyltransferase TrmO</fullName>
    </submittedName>
</protein>
<dbReference type="Gene3D" id="3.30.2310.10">
    <property type="entry name" value="YaeB-like"/>
    <property type="match status" value="1"/>
</dbReference>
<dbReference type="RefSeq" id="WP_111959471.1">
    <property type="nucleotide sequence ID" value="NZ_CP036313.1"/>
</dbReference>
<accession>A0A328F812</accession>
<evidence type="ECO:0000313" key="5">
    <source>
        <dbReference type="EMBL" id="RAM00529.1"/>
    </source>
</evidence>
<sequence>MAVHLAPTIEPIGVIHSCFKEKFGIPRQPNLADKAPGMLKFFPEFARPEAVRGLEQFSHIWIIFVFHRAVKKDGKWSAMVRPPRLGGNKKVGVFASRSPFRPNPIGMSCVRLEDIEATAKGPVLHLTGVDLLDQTPVLDIKPYLPYSDRLDTARDGFAPAPDNKTCQVNFSSTAATQIREREKTIPNLLPIITQVLENDPRPAYSNAQFSSRKGDTGADGLDKERVYGIRLFDFDLKWQAAGNKIRVLCLDPASD</sequence>
<comment type="similarity">
    <text evidence="2">Belongs to the tRNA methyltransferase O family.</text>
</comment>
<keyword evidence="5" id="KW-0489">Methyltransferase</keyword>
<dbReference type="Proteomes" id="UP000293902">
    <property type="component" value="Chromosome"/>
</dbReference>
<dbReference type="Proteomes" id="UP000248798">
    <property type="component" value="Unassembled WGS sequence"/>
</dbReference>
<dbReference type="InterPro" id="IPR023370">
    <property type="entry name" value="TrmO-like_N"/>
</dbReference>
<dbReference type="CDD" id="cd09281">
    <property type="entry name" value="UPF0066"/>
    <property type="match status" value="1"/>
</dbReference>
<keyword evidence="7" id="KW-1185">Reference proteome</keyword>
<dbReference type="PANTHER" id="PTHR12818">
    <property type="entry name" value="TRNA (ADENINE(37)-N6)-METHYLTRANSFERASE"/>
    <property type="match status" value="1"/>
</dbReference>
<feature type="domain" description="TsaA-like" evidence="3">
    <location>
        <begin position="9"/>
        <end position="152"/>
    </location>
</feature>
<gene>
    <name evidence="5" type="primary">tsaA</name>
    <name evidence="5" type="ORF">DO021_18650</name>
    <name evidence="4" type="ORF">EYB58_00570</name>
</gene>
<dbReference type="PROSITE" id="PS01318">
    <property type="entry name" value="TSAA_1"/>
    <property type="match status" value="1"/>
</dbReference>
<dbReference type="GO" id="GO:0032259">
    <property type="term" value="P:methylation"/>
    <property type="evidence" value="ECO:0007669"/>
    <property type="project" value="UniProtKB-KW"/>
</dbReference>
<keyword evidence="5" id="KW-0808">Transferase</keyword>
<evidence type="ECO:0000256" key="2">
    <source>
        <dbReference type="ARBA" id="ARBA00033753"/>
    </source>
</evidence>
<organism evidence="5 6">
    <name type="scientific">Desulfobacter hydrogenophilus</name>
    <dbReference type="NCBI Taxonomy" id="2291"/>
    <lineage>
        <taxon>Bacteria</taxon>
        <taxon>Pseudomonadati</taxon>
        <taxon>Thermodesulfobacteriota</taxon>
        <taxon>Desulfobacteria</taxon>
        <taxon>Desulfobacterales</taxon>
        <taxon>Desulfobacteraceae</taxon>
        <taxon>Desulfobacter</taxon>
    </lineage>
</organism>
<reference evidence="5 6" key="1">
    <citation type="submission" date="2018-06" db="EMBL/GenBank/DDBJ databases">
        <title>Complete Genome Sequence of Desulfobacter hydrogenophilus (DSM3380).</title>
        <authorList>
            <person name="Marietou A."/>
            <person name="Schreiber L."/>
            <person name="Marshall I."/>
            <person name="Jorgensen B."/>
        </authorList>
    </citation>
    <scope>NUCLEOTIDE SEQUENCE [LARGE SCALE GENOMIC DNA]</scope>
    <source>
        <strain evidence="5 6">DSM 3380</strain>
    </source>
</reference>
<dbReference type="Gene3D" id="2.40.30.70">
    <property type="entry name" value="YaeB-like"/>
    <property type="match status" value="1"/>
</dbReference>
<name>A0A328F812_9BACT</name>
<evidence type="ECO:0000256" key="1">
    <source>
        <dbReference type="ARBA" id="ARBA00022691"/>
    </source>
</evidence>
<dbReference type="SUPFAM" id="SSF118196">
    <property type="entry name" value="YaeB-like"/>
    <property type="match status" value="1"/>
</dbReference>
<dbReference type="NCBIfam" id="TIGR00104">
    <property type="entry name" value="tRNA_TsaA"/>
    <property type="match status" value="1"/>
</dbReference>
<dbReference type="EMBL" id="CP036313">
    <property type="protein sequence ID" value="QBH11542.1"/>
    <property type="molecule type" value="Genomic_DNA"/>
</dbReference>